<keyword evidence="2" id="KW-1185">Reference proteome</keyword>
<dbReference type="AlphaFoldDB" id="A0A916ZTQ8"/>
<proteinExistence type="predicted"/>
<gene>
    <name evidence="1" type="ORF">GCM10010831_13740</name>
</gene>
<comment type="caution">
    <text evidence="1">The sequence shown here is derived from an EMBL/GenBank/DDBJ whole genome shotgun (WGS) entry which is preliminary data.</text>
</comment>
<protein>
    <submittedName>
        <fullName evidence="1">Uncharacterized protein</fullName>
    </submittedName>
</protein>
<dbReference type="EMBL" id="BMGL01000007">
    <property type="protein sequence ID" value="GGE13641.1"/>
    <property type="molecule type" value="Genomic_DNA"/>
</dbReference>
<dbReference type="Proteomes" id="UP000599688">
    <property type="component" value="Unassembled WGS sequence"/>
</dbReference>
<name>A0A916ZTQ8_9FLAO</name>
<reference evidence="1 2" key="1">
    <citation type="journal article" date="2014" name="Int. J. Syst. Evol. Microbiol.">
        <title>Complete genome sequence of Corynebacterium casei LMG S-19264T (=DSM 44701T), isolated from a smear-ripened cheese.</title>
        <authorList>
            <consortium name="US DOE Joint Genome Institute (JGI-PGF)"/>
            <person name="Walter F."/>
            <person name="Albersmeier A."/>
            <person name="Kalinowski J."/>
            <person name="Ruckert C."/>
        </authorList>
    </citation>
    <scope>NUCLEOTIDE SEQUENCE [LARGE SCALE GENOMIC DNA]</scope>
    <source>
        <strain evidence="1 2">CGMCC 1.12925</strain>
    </source>
</reference>
<evidence type="ECO:0000313" key="1">
    <source>
        <dbReference type="EMBL" id="GGE13641.1"/>
    </source>
</evidence>
<organism evidence="1 2">
    <name type="scientific">Psychroflexus salis</name>
    <dbReference type="NCBI Taxonomy" id="1526574"/>
    <lineage>
        <taxon>Bacteria</taxon>
        <taxon>Pseudomonadati</taxon>
        <taxon>Bacteroidota</taxon>
        <taxon>Flavobacteriia</taxon>
        <taxon>Flavobacteriales</taxon>
        <taxon>Flavobacteriaceae</taxon>
        <taxon>Psychroflexus</taxon>
    </lineage>
</organism>
<evidence type="ECO:0000313" key="2">
    <source>
        <dbReference type="Proteomes" id="UP000599688"/>
    </source>
</evidence>
<sequence>MIMVVVVGMEEIVFPINVGRDMIVGLMLGIPCHTDGFLQTKKNKTSSNKRAGLYKTYTYEK</sequence>
<accession>A0A916ZTQ8</accession>